<dbReference type="Proteomes" id="UP000322658">
    <property type="component" value="Unassembled WGS sequence"/>
</dbReference>
<dbReference type="GO" id="GO:0005737">
    <property type="term" value="C:cytoplasm"/>
    <property type="evidence" value="ECO:0007669"/>
    <property type="project" value="TreeGrafter"/>
</dbReference>
<dbReference type="AlphaFoldDB" id="A0A5B3FYY6"/>
<dbReference type="SUPFAM" id="SSF55729">
    <property type="entry name" value="Acyl-CoA N-acyltransferases (Nat)"/>
    <property type="match status" value="1"/>
</dbReference>
<sequence length="173" mass="19517">METIPLFGPYALRRLRTEDAPDIFASIDTQRRHLGRWLPFVADTHRIEQTRQVVAGMLADTANPVFTLRSGNAFAGLIGFKSADAARRSVEIGYWLREEQQGKGIMTAAVRTLCDLAFGEMGMRRVEIRCGTGNLPSNRIPQRLGFLRSHVELQGEQLSDGEWIDLNVYVLER</sequence>
<dbReference type="Pfam" id="PF13302">
    <property type="entry name" value="Acetyltransf_3"/>
    <property type="match status" value="1"/>
</dbReference>
<name>A0A5B3FYY6_9BACT</name>
<accession>A0A5B3FYY6</accession>
<reference evidence="4 5" key="1">
    <citation type="journal article" date="2019" name="Nat. Med.">
        <title>A library of human gut bacterial isolates paired with longitudinal multiomics data enables mechanistic microbiome research.</title>
        <authorList>
            <person name="Poyet M."/>
            <person name="Groussin M."/>
            <person name="Gibbons S.M."/>
            <person name="Avila-Pacheco J."/>
            <person name="Jiang X."/>
            <person name="Kearney S.M."/>
            <person name="Perrotta A.R."/>
            <person name="Berdy B."/>
            <person name="Zhao S."/>
            <person name="Lieberman T.D."/>
            <person name="Swanson P.K."/>
            <person name="Smith M."/>
            <person name="Roesemann S."/>
            <person name="Alexander J.E."/>
            <person name="Rich S.A."/>
            <person name="Livny J."/>
            <person name="Vlamakis H."/>
            <person name="Clish C."/>
            <person name="Bullock K."/>
            <person name="Deik A."/>
            <person name="Scott J."/>
            <person name="Pierce K.A."/>
            <person name="Xavier R.J."/>
            <person name="Alm E.J."/>
        </authorList>
    </citation>
    <scope>NUCLEOTIDE SEQUENCE [LARGE SCALE GENOMIC DNA]</scope>
    <source>
        <strain evidence="3 4">BIOML-A1</strain>
        <strain evidence="2 5">BIOML-A2</strain>
    </source>
</reference>
<dbReference type="Gene3D" id="3.40.630.30">
    <property type="match status" value="1"/>
</dbReference>
<evidence type="ECO:0000313" key="3">
    <source>
        <dbReference type="EMBL" id="KAA2374827.1"/>
    </source>
</evidence>
<dbReference type="InterPro" id="IPR000182">
    <property type="entry name" value="GNAT_dom"/>
</dbReference>
<organism evidence="2 5">
    <name type="scientific">Alistipes shahii</name>
    <dbReference type="NCBI Taxonomy" id="328814"/>
    <lineage>
        <taxon>Bacteria</taxon>
        <taxon>Pseudomonadati</taxon>
        <taxon>Bacteroidota</taxon>
        <taxon>Bacteroidia</taxon>
        <taxon>Bacteroidales</taxon>
        <taxon>Rikenellaceae</taxon>
        <taxon>Alistipes</taxon>
    </lineage>
</organism>
<dbReference type="PANTHER" id="PTHR43441:SF11">
    <property type="entry name" value="RIBOSOMAL-PROTEIN-SERINE ACETYLTRANSFERASE"/>
    <property type="match status" value="1"/>
</dbReference>
<dbReference type="GO" id="GO:0008999">
    <property type="term" value="F:protein-N-terminal-alanine acetyltransferase activity"/>
    <property type="evidence" value="ECO:0007669"/>
    <property type="project" value="TreeGrafter"/>
</dbReference>
<evidence type="ECO:0000313" key="4">
    <source>
        <dbReference type="Proteomes" id="UP000322658"/>
    </source>
</evidence>
<gene>
    <name evidence="3" type="ORF">F2Y07_10650</name>
    <name evidence="2" type="ORF">F2Y13_13380</name>
</gene>
<evidence type="ECO:0000313" key="2">
    <source>
        <dbReference type="EMBL" id="KAA2366497.1"/>
    </source>
</evidence>
<proteinExistence type="predicted"/>
<comment type="caution">
    <text evidence="2">The sequence shown here is derived from an EMBL/GenBank/DDBJ whole genome shotgun (WGS) entry which is preliminary data.</text>
</comment>
<dbReference type="RefSeq" id="WP_149886054.1">
    <property type="nucleotide sequence ID" value="NZ_DBEYWW010000063.1"/>
</dbReference>
<keyword evidence="2" id="KW-0808">Transferase</keyword>
<feature type="domain" description="N-acetyltransferase" evidence="1">
    <location>
        <begin position="10"/>
        <end position="173"/>
    </location>
</feature>
<dbReference type="PROSITE" id="PS51186">
    <property type="entry name" value="GNAT"/>
    <property type="match status" value="1"/>
</dbReference>
<evidence type="ECO:0000259" key="1">
    <source>
        <dbReference type="PROSITE" id="PS51186"/>
    </source>
</evidence>
<dbReference type="EMBL" id="VVXJ01000023">
    <property type="protein sequence ID" value="KAA2374827.1"/>
    <property type="molecule type" value="Genomic_DNA"/>
</dbReference>
<evidence type="ECO:0000313" key="5">
    <source>
        <dbReference type="Proteomes" id="UP000323567"/>
    </source>
</evidence>
<dbReference type="InterPro" id="IPR016181">
    <property type="entry name" value="Acyl_CoA_acyltransferase"/>
</dbReference>
<dbReference type="GO" id="GO:1990189">
    <property type="term" value="F:protein N-terminal-serine acetyltransferase activity"/>
    <property type="evidence" value="ECO:0007669"/>
    <property type="project" value="TreeGrafter"/>
</dbReference>
<protein>
    <submittedName>
        <fullName evidence="2">GNAT family N-acetyltransferase</fullName>
    </submittedName>
</protein>
<dbReference type="PANTHER" id="PTHR43441">
    <property type="entry name" value="RIBOSOMAL-PROTEIN-SERINE ACETYLTRANSFERASE"/>
    <property type="match status" value="1"/>
</dbReference>
<dbReference type="Proteomes" id="UP000323567">
    <property type="component" value="Unassembled WGS sequence"/>
</dbReference>
<dbReference type="InterPro" id="IPR051908">
    <property type="entry name" value="Ribosomal_N-acetyltransferase"/>
</dbReference>
<dbReference type="EMBL" id="VVXK01000025">
    <property type="protein sequence ID" value="KAA2366497.1"/>
    <property type="molecule type" value="Genomic_DNA"/>
</dbReference>